<keyword evidence="11" id="KW-1185">Reference proteome</keyword>
<dbReference type="InterPro" id="IPR056164">
    <property type="entry name" value="Beta-prop_ELP1_1st"/>
</dbReference>
<evidence type="ECO:0000313" key="10">
    <source>
        <dbReference type="EMBL" id="CAB9496940.1"/>
    </source>
</evidence>
<dbReference type="PIRSF" id="PIRSF017233">
    <property type="entry name" value="IKAP"/>
    <property type="match status" value="1"/>
</dbReference>
<proteinExistence type="inferred from homology"/>
<dbReference type="Pfam" id="PF23797">
    <property type="entry name" value="Beta-prop_ELP1_2nd"/>
    <property type="match status" value="1"/>
</dbReference>
<name>A0A9N8DAI0_9STRA</name>
<feature type="region of interest" description="Disordered" evidence="6">
    <location>
        <begin position="1273"/>
        <end position="1307"/>
    </location>
</feature>
<dbReference type="Pfam" id="PF23925">
    <property type="entry name" value="A-sol_ELP1"/>
    <property type="match status" value="1"/>
</dbReference>
<evidence type="ECO:0000256" key="6">
    <source>
        <dbReference type="SAM" id="MobiDB-lite"/>
    </source>
</evidence>
<keyword evidence="5" id="KW-0819">tRNA processing</keyword>
<dbReference type="InterPro" id="IPR056167">
    <property type="entry name" value="A-sol_ELP1"/>
</dbReference>
<dbReference type="SUPFAM" id="SSF69322">
    <property type="entry name" value="Tricorn protease domain 2"/>
    <property type="match status" value="1"/>
</dbReference>
<evidence type="ECO:0000256" key="5">
    <source>
        <dbReference type="ARBA" id="ARBA00022694"/>
    </source>
</evidence>
<reference evidence="10" key="1">
    <citation type="submission" date="2020-06" db="EMBL/GenBank/DDBJ databases">
        <authorList>
            <consortium name="Plant Systems Biology data submission"/>
        </authorList>
    </citation>
    <scope>NUCLEOTIDE SEQUENCE</scope>
    <source>
        <strain evidence="10">D6</strain>
    </source>
</reference>
<accession>A0A9N8DAI0</accession>
<evidence type="ECO:0000259" key="9">
    <source>
        <dbReference type="Pfam" id="PF23925"/>
    </source>
</evidence>
<dbReference type="Proteomes" id="UP001153069">
    <property type="component" value="Unassembled WGS sequence"/>
</dbReference>
<sequence>MRNLALVGESRREIELPELAPPGPNGRHAVDIFQTVSDGFSDGSSSFVLTNDGFLLKVHNNNNKDSSNNNNKPEWIAPLDQLCENPGGEWFDLSYVDSGNELLLVCLSHNGAIVTVDPTSGQAELVGEFEHGLQTGAFSPDGELLCLLTFSEPEEEETTKRNSALLLMNAQWDVLAEVNIPAHIPSEQEKSADSKVSMCWRPDGAYVALSTVDMSDSMRKVRIYKRDNLQFHGIGQMEDGSGKLVPNMMASAGIGWAGAGCSQLLAAAQRKGKKGIQIIFFEPNGNRHREFLLREKNAATTHVRGLAWNVESDMLAVSLREEGGVDKVQVWHRSNYHWYLKQEIRHDNKVAKVMFHQEKPNLLLVLFQDSLKYHEYEFLWHPSNVQIMAPNTCMAHVVDGAALHMTALDRAIVPPPMSAFHVVMDSPICQLLFSKDATHPVSSVVCLSDGSVVLLGNPLTTINGRTRYTAPAVVAKASLRDLQGVDWTTLRSFAMVQQTSTSITLLAVACAPANETAESLRSLTINWTTEGENTTASLSLSDNVIALDQRVLSMAPWVDSPTGALLELEDGKLFEFEVESGQLNPIVGQEFMEPCSWIAGLKDTALLTGGLGEEETMPLVFGLSSRSRLFYHDLLLADAVSSFFVSATHQYLAFVAADGPRSQLRFLPLKDLQKFDSLMGSDQNIVLGYEPRSVERGARLVAILPGSPMAVLQMPRGNLEGIYPRALILRYVMEKISKSCYGEAFSMMRRQKVNLNLIVDLNPRKFLDEDLSLFLTQVKVIDHLNLFISCLQNWDSTQAQYIIPPWLDVLPQNDAEAKTSFEFANKVNQVCSKLRALMLKAEQDGELEGGKKIEDGHFLLPVLTTFARETPPKLEEALTLIKENAIAKSKQQAIPSKKPPLFSDVAQSSIQYLAFLADHELIFNVGLGLYDFDVARACARNSQMDPKVYLPLLKRLRSLPEYYARYEVDMRLKRYEKALQNVFESGLRSECLDGIEPTQINKSDEALPVGNEFENCMSLISAHNLHSVGLTLFDNDEAKKRLIMSSLGDNLLAEGKAASALTVFLATVPVDIERAKRAARAAKNWRCFFTLAFEQNGQSDEAAEQERKTAASEIASGIALASENQYGCRFDFGDAARILLDYGGDLDGALELWIQGWSWSEGCRVATLHGRSDLFERCVEAAVAFVQTAKEDLDERKASYLTANLRYGEVLELRKDAVRSGENDEAQMPDHQDTGSVFSVASNVSNLSMHSTSSTGSLSSVISIKSANSFSISGREEDTRHKSKFNAMGGKSQKKKKKKKKKPCKNRIQPGSAEELKSLVDTMRSSCVDDEFAAVIYSTIEFLAQTGRSFESARELYRCYLDFSDRIQQTHVERANAPRDVNKIPVSLPCEEAVAGLGCPKLAATLHDVFTML</sequence>
<feature type="domain" description="ELP1 first N-terminal beta-propeller" evidence="7">
    <location>
        <begin position="189"/>
        <end position="358"/>
    </location>
</feature>
<evidence type="ECO:0000256" key="4">
    <source>
        <dbReference type="ARBA" id="ARBA00022490"/>
    </source>
</evidence>
<keyword evidence="4" id="KW-0963">Cytoplasm</keyword>
<feature type="domain" description="ELP1 first N-terminal beta-propeller" evidence="7">
    <location>
        <begin position="1"/>
        <end position="186"/>
    </location>
</feature>
<feature type="domain" description="ELP1 alpha-solenoid" evidence="9">
    <location>
        <begin position="725"/>
        <end position="956"/>
    </location>
</feature>
<dbReference type="GO" id="GO:0000049">
    <property type="term" value="F:tRNA binding"/>
    <property type="evidence" value="ECO:0007669"/>
    <property type="project" value="TreeGrafter"/>
</dbReference>
<feature type="domain" description="ELP1 N-terminal second beta-propeller" evidence="8">
    <location>
        <begin position="397"/>
        <end position="701"/>
    </location>
</feature>
<dbReference type="Pfam" id="PF04762">
    <property type="entry name" value="Beta-prop_ELP1_1st"/>
    <property type="match status" value="2"/>
</dbReference>
<evidence type="ECO:0000256" key="2">
    <source>
        <dbReference type="ARBA" id="ARBA00005043"/>
    </source>
</evidence>
<comment type="similarity">
    <text evidence="3">Belongs to the ELP1/IKA1 family.</text>
</comment>
<dbReference type="GO" id="GO:0033588">
    <property type="term" value="C:elongator holoenzyme complex"/>
    <property type="evidence" value="ECO:0007669"/>
    <property type="project" value="InterPro"/>
</dbReference>
<evidence type="ECO:0000256" key="3">
    <source>
        <dbReference type="ARBA" id="ARBA00006086"/>
    </source>
</evidence>
<comment type="subcellular location">
    <subcellularLocation>
        <location evidence="1">Cytoplasm</location>
    </subcellularLocation>
</comment>
<evidence type="ECO:0000259" key="8">
    <source>
        <dbReference type="Pfam" id="PF23797"/>
    </source>
</evidence>
<dbReference type="GO" id="GO:0002926">
    <property type="term" value="P:tRNA wobble base 5-methoxycarbonylmethyl-2-thiouridinylation"/>
    <property type="evidence" value="ECO:0007669"/>
    <property type="project" value="TreeGrafter"/>
</dbReference>
<organism evidence="10 11">
    <name type="scientific">Seminavis robusta</name>
    <dbReference type="NCBI Taxonomy" id="568900"/>
    <lineage>
        <taxon>Eukaryota</taxon>
        <taxon>Sar</taxon>
        <taxon>Stramenopiles</taxon>
        <taxon>Ochrophyta</taxon>
        <taxon>Bacillariophyta</taxon>
        <taxon>Bacillariophyceae</taxon>
        <taxon>Bacillariophycidae</taxon>
        <taxon>Naviculales</taxon>
        <taxon>Naviculaceae</taxon>
        <taxon>Seminavis</taxon>
    </lineage>
</organism>
<dbReference type="InterPro" id="IPR006849">
    <property type="entry name" value="Elp1"/>
</dbReference>
<dbReference type="PANTHER" id="PTHR12747">
    <property type="entry name" value="ELONGATOR COMPLEX PROTEIN 1"/>
    <property type="match status" value="1"/>
</dbReference>
<dbReference type="OrthoDB" id="40048at2759"/>
<comment type="caution">
    <text evidence="10">The sequence shown here is derived from an EMBL/GenBank/DDBJ whole genome shotgun (WGS) entry which is preliminary data.</text>
</comment>
<dbReference type="InterPro" id="IPR056165">
    <property type="entry name" value="Beta-prop_ELP1_2nd"/>
</dbReference>
<dbReference type="GO" id="GO:0005829">
    <property type="term" value="C:cytosol"/>
    <property type="evidence" value="ECO:0007669"/>
    <property type="project" value="TreeGrafter"/>
</dbReference>
<evidence type="ECO:0000259" key="7">
    <source>
        <dbReference type="Pfam" id="PF04762"/>
    </source>
</evidence>
<comment type="pathway">
    <text evidence="2">tRNA modification; 5-methoxycarbonylmethyl-2-thiouridine-tRNA biosynthesis.</text>
</comment>
<feature type="compositionally biased region" description="Basic residues" evidence="6">
    <location>
        <begin position="1292"/>
        <end position="1305"/>
    </location>
</feature>
<dbReference type="PANTHER" id="PTHR12747:SF0">
    <property type="entry name" value="ELONGATOR COMPLEX PROTEIN 1"/>
    <property type="match status" value="1"/>
</dbReference>
<dbReference type="EMBL" id="CAICTM010000011">
    <property type="protein sequence ID" value="CAB9496940.1"/>
    <property type="molecule type" value="Genomic_DNA"/>
</dbReference>
<evidence type="ECO:0000313" key="11">
    <source>
        <dbReference type="Proteomes" id="UP001153069"/>
    </source>
</evidence>
<gene>
    <name evidence="10" type="ORF">SEMRO_11_G009000.1</name>
</gene>
<protein>
    <submittedName>
        <fullName evidence="10">Elongator complex protein 1</fullName>
    </submittedName>
</protein>
<evidence type="ECO:0000256" key="1">
    <source>
        <dbReference type="ARBA" id="ARBA00004496"/>
    </source>
</evidence>